<evidence type="ECO:0000313" key="2">
    <source>
        <dbReference type="EMBL" id="RYU93431.1"/>
    </source>
</evidence>
<comment type="caution">
    <text evidence="2">The sequence shown here is derived from an EMBL/GenBank/DDBJ whole genome shotgun (WGS) entry which is preliminary data.</text>
</comment>
<feature type="domain" description="Sulfatase-modifying factor enzyme-like" evidence="1">
    <location>
        <begin position="228"/>
        <end position="386"/>
    </location>
</feature>
<sequence>MKKLTIVCVISFITVYKATASDLKIEQVQWQRENNKLYAQLQVSWKNAWRNENNHDAVWLFFKLMPNPYTDNNTYNHVKVEANGHRLIKNQLAGSPEPIFEVAKDHMGLFIMPAKSHRGNISWRISIALENTEGNLYEKTFAAYGLEMVSIPQGKFTLGEADTTLLKTNFTFFLSGGKGEFKGLFPVNAETEEIKVSPDAGSLYYHSKTKIYNGDQTGVIPKAFPKGFQAFYLMKYELTQGQYADFLNCISVTSSFQRANFGGKDYEAYRGSISLKDNVYLAKSPDRPANFISWDDAMAYADWAALRPYTELEYEKACRGPLKPVNREFPWNTSSKEKLIRYVNKQDELVFANGVEESTLSNTNKEEFGASYYWVMDLSGSVWERVITIGDSTGRAFKGTHGDGLLKYGFANNTDWPVGCTETSGFGFRGGGYYHHDQLIGDLNPNATLANRTFGAWSGGMRSLAYGSRFARTKD</sequence>
<dbReference type="RefSeq" id="WP_130023421.1">
    <property type="nucleotide sequence ID" value="NZ_SEWF01000045.1"/>
</dbReference>
<dbReference type="PANTHER" id="PTHR23150:SF19">
    <property type="entry name" value="FORMYLGLYCINE-GENERATING ENZYME"/>
    <property type="match status" value="1"/>
</dbReference>
<dbReference type="EMBL" id="SEWF01000045">
    <property type="protein sequence ID" value="RYU93431.1"/>
    <property type="molecule type" value="Genomic_DNA"/>
</dbReference>
<name>A0A4Q5LUR0_9BACT</name>
<dbReference type="Proteomes" id="UP000293162">
    <property type="component" value="Unassembled WGS sequence"/>
</dbReference>
<dbReference type="PANTHER" id="PTHR23150">
    <property type="entry name" value="SULFATASE MODIFYING FACTOR 1, 2"/>
    <property type="match status" value="1"/>
</dbReference>
<dbReference type="InterPro" id="IPR016187">
    <property type="entry name" value="CTDL_fold"/>
</dbReference>
<dbReference type="GO" id="GO:0120147">
    <property type="term" value="F:formylglycine-generating oxidase activity"/>
    <property type="evidence" value="ECO:0007669"/>
    <property type="project" value="TreeGrafter"/>
</dbReference>
<dbReference type="Pfam" id="PF03781">
    <property type="entry name" value="FGE-sulfatase"/>
    <property type="match status" value="1"/>
</dbReference>
<dbReference type="InterPro" id="IPR042095">
    <property type="entry name" value="SUMF_sf"/>
</dbReference>
<evidence type="ECO:0000313" key="3">
    <source>
        <dbReference type="Proteomes" id="UP000293162"/>
    </source>
</evidence>
<dbReference type="InterPro" id="IPR005532">
    <property type="entry name" value="SUMF_dom"/>
</dbReference>
<protein>
    <submittedName>
        <fullName evidence="2">Formylglycine-generating enzyme family protein</fullName>
    </submittedName>
</protein>
<dbReference type="SUPFAM" id="SSF56436">
    <property type="entry name" value="C-type lectin-like"/>
    <property type="match status" value="1"/>
</dbReference>
<keyword evidence="3" id="KW-1185">Reference proteome</keyword>
<gene>
    <name evidence="2" type="ORF">EWM59_22040</name>
</gene>
<dbReference type="InterPro" id="IPR051043">
    <property type="entry name" value="Sulfatase_Mod_Factor_Kinase"/>
</dbReference>
<dbReference type="AlphaFoldDB" id="A0A4Q5LUR0"/>
<organism evidence="2 3">
    <name type="scientific">Emticicia agri</name>
    <dbReference type="NCBI Taxonomy" id="2492393"/>
    <lineage>
        <taxon>Bacteria</taxon>
        <taxon>Pseudomonadati</taxon>
        <taxon>Bacteroidota</taxon>
        <taxon>Cytophagia</taxon>
        <taxon>Cytophagales</taxon>
        <taxon>Leadbetterellaceae</taxon>
        <taxon>Emticicia</taxon>
    </lineage>
</organism>
<dbReference type="Gene3D" id="3.90.1580.10">
    <property type="entry name" value="paralog of FGE (formylglycine-generating enzyme)"/>
    <property type="match status" value="1"/>
</dbReference>
<reference evidence="2 3" key="1">
    <citation type="submission" date="2019-02" db="EMBL/GenBank/DDBJ databases">
        <title>Bacterial novel species Emticicia sp. 17J42-9 isolated from soil.</title>
        <authorList>
            <person name="Jung H.-Y."/>
        </authorList>
    </citation>
    <scope>NUCLEOTIDE SEQUENCE [LARGE SCALE GENOMIC DNA]</scope>
    <source>
        <strain evidence="2 3">17J42-9</strain>
    </source>
</reference>
<accession>A0A4Q5LUR0</accession>
<evidence type="ECO:0000259" key="1">
    <source>
        <dbReference type="Pfam" id="PF03781"/>
    </source>
</evidence>
<proteinExistence type="predicted"/>
<dbReference type="OrthoDB" id="662753at2"/>